<protein>
    <recommendedName>
        <fullName evidence="4">Protein kinase domain-containing protein</fullName>
    </recommendedName>
</protein>
<sequence>MDNDLIKQLQEQLAQAKQEAERERARVQELEQTAKAERDARLAERDARLAEQRRADEETAKNRNTVYFNYLHNIHLEIRPTLRVETDRNQAALGKAANVAGKVYPRALRPWTDFPRLHQQHFDVLTALFGDDLLFPSYNDSQSVARNLSPGKRRDEQDIRPFIRAYLEVPSMQIVHEFLRRTPDARYTGLGFHFGNNAHGTFGRKKRGPASTNAQDEESSSPSNSQSSSSRLKRKFNSSSALVPDRWGLRVRRPAADAGVDPGGQELPAWSESILPGEYKAAHKVRGSELRNVLGGVPPAASFMDDCAQRRSSSSGSTTTDATDAAGSSGNDTSIAEILCQAYHYMVACGTIYGYVSSGEATVFLMMSPDNADTLLYHFVDHTVPATPITRPDAELMHVPAAQMVTLVLEALLAEMRAPAATTALLDSLPRWPAAPAKEPSSGGDSIDRSNVRSPRGGGGGGGGGGGAAMPPEQPPSPSPSSRGGGGAPASGNSAQPGSGSSRPLRVGRIEPPRRNYCTQACLLGLCRGGPLDPRCPNTPEHVRGPQGEKGRSLWIGADGQQPDSQLCHPITSAELCSLLLEQLTDSLSAGVECLMKYGLFGAIGTLFKVTLCAYGYTFVAKGVQDADEEYLKDEAAIYMHPVAQPLQGVLMPVYLGWVELEEWPYILPSGACVWHLALLSWVGVSLDRYVPPEMALDVHDNDAVRQLMYDTENALFKRGIAHDDIRSPNLAWNKELQRVMVLDFDRAWIPGDEDKKGGKGGNDGKNGIDGKEGKEDKDGKDGKDGKSEKDHGTSEVPGWNPDSPTTKRKAAAESYEGAENTDKRQRL</sequence>
<dbReference type="AlphaFoldDB" id="A0A0F2MDQ8"/>
<name>A0A0F2MDQ8_SPOSC</name>
<feature type="compositionally biased region" description="Low complexity" evidence="1">
    <location>
        <begin position="312"/>
        <end position="330"/>
    </location>
</feature>
<feature type="region of interest" description="Disordered" evidence="1">
    <location>
        <begin position="198"/>
        <end position="239"/>
    </location>
</feature>
<feature type="region of interest" description="Disordered" evidence="1">
    <location>
        <begin position="308"/>
        <end position="330"/>
    </location>
</feature>
<accession>A0A0F2MDQ8</accession>
<dbReference type="GeneID" id="27663667"/>
<feature type="compositionally biased region" description="Low complexity" evidence="1">
    <location>
        <begin position="490"/>
        <end position="502"/>
    </location>
</feature>
<feature type="compositionally biased region" description="Gly residues" evidence="1">
    <location>
        <begin position="456"/>
        <end position="468"/>
    </location>
</feature>
<dbReference type="OrthoDB" id="2156052at2759"/>
<evidence type="ECO:0000313" key="3">
    <source>
        <dbReference type="Proteomes" id="UP000033710"/>
    </source>
</evidence>
<feature type="region of interest" description="Disordered" evidence="1">
    <location>
        <begin position="434"/>
        <end position="510"/>
    </location>
</feature>
<evidence type="ECO:0000313" key="2">
    <source>
        <dbReference type="EMBL" id="KJR87224.1"/>
    </source>
</evidence>
<gene>
    <name evidence="2" type="ORF">SPSK_01478</name>
</gene>
<organism evidence="2 3">
    <name type="scientific">Sporothrix schenckii 1099-18</name>
    <dbReference type="NCBI Taxonomy" id="1397361"/>
    <lineage>
        <taxon>Eukaryota</taxon>
        <taxon>Fungi</taxon>
        <taxon>Dikarya</taxon>
        <taxon>Ascomycota</taxon>
        <taxon>Pezizomycotina</taxon>
        <taxon>Sordariomycetes</taxon>
        <taxon>Sordariomycetidae</taxon>
        <taxon>Ophiostomatales</taxon>
        <taxon>Ophiostomataceae</taxon>
        <taxon>Sporothrix</taxon>
    </lineage>
</organism>
<dbReference type="EMBL" id="AXCR01000005">
    <property type="protein sequence ID" value="KJR87224.1"/>
    <property type="molecule type" value="Genomic_DNA"/>
</dbReference>
<dbReference type="RefSeq" id="XP_016589900.1">
    <property type="nucleotide sequence ID" value="XM_016728390.1"/>
</dbReference>
<dbReference type="KEGG" id="ssck:SPSK_01478"/>
<reference evidence="2 3" key="2">
    <citation type="journal article" date="2015" name="Eukaryot. Cell">
        <title>Asexual propagation of a virulent clone complex in a human and feline outbreak of sporotrichosis.</title>
        <authorList>
            <person name="Teixeira Mde M."/>
            <person name="Rodrigues A.M."/>
            <person name="Tsui C.K."/>
            <person name="de Almeida L.G."/>
            <person name="Van Diepeningen A.D."/>
            <person name="van den Ende B.G."/>
            <person name="Fernandes G.F."/>
            <person name="Kano R."/>
            <person name="Hamelin R.C."/>
            <person name="Lopes-Bezerra L.M."/>
            <person name="Vasconcelos A.T."/>
            <person name="de Hoog S."/>
            <person name="de Camargo Z.P."/>
            <person name="Felipe M.S."/>
        </authorList>
    </citation>
    <scope>NUCLEOTIDE SEQUENCE [LARGE SCALE GENOMIC DNA]</scope>
    <source>
        <strain evidence="2 3">1099-18</strain>
    </source>
</reference>
<evidence type="ECO:0008006" key="4">
    <source>
        <dbReference type="Google" id="ProtNLM"/>
    </source>
</evidence>
<feature type="compositionally biased region" description="Basic and acidic residues" evidence="1">
    <location>
        <begin position="767"/>
        <end position="794"/>
    </location>
</feature>
<feature type="compositionally biased region" description="Low complexity" evidence="1">
    <location>
        <begin position="220"/>
        <end position="230"/>
    </location>
</feature>
<dbReference type="Proteomes" id="UP000033710">
    <property type="component" value="Unassembled WGS sequence"/>
</dbReference>
<dbReference type="CDD" id="cd22249">
    <property type="entry name" value="UDM1_RNF168_RNF169-like"/>
    <property type="match status" value="1"/>
</dbReference>
<evidence type="ECO:0000256" key="1">
    <source>
        <dbReference type="SAM" id="MobiDB-lite"/>
    </source>
</evidence>
<comment type="caution">
    <text evidence="2">The sequence shown here is derived from an EMBL/GenBank/DDBJ whole genome shotgun (WGS) entry which is preliminary data.</text>
</comment>
<feature type="region of interest" description="Disordered" evidence="1">
    <location>
        <begin position="752"/>
        <end position="828"/>
    </location>
</feature>
<dbReference type="VEuPathDB" id="FungiDB:SPSK_01478"/>
<feature type="region of interest" description="Disordered" evidence="1">
    <location>
        <begin position="24"/>
        <end position="43"/>
    </location>
</feature>
<reference evidence="2 3" key="1">
    <citation type="journal article" date="2014" name="BMC Genomics">
        <title>Comparative genomics of the major fungal agents of human and animal Sporotrichosis: Sporothrix schenckii and Sporothrix brasiliensis.</title>
        <authorList>
            <person name="Teixeira M.M."/>
            <person name="de Almeida L.G."/>
            <person name="Kubitschek-Barreira P."/>
            <person name="Alves F.L."/>
            <person name="Kioshima E.S."/>
            <person name="Abadio A.K."/>
            <person name="Fernandes L."/>
            <person name="Derengowski L.S."/>
            <person name="Ferreira K.S."/>
            <person name="Souza R.C."/>
            <person name="Ruiz J.C."/>
            <person name="de Andrade N.C."/>
            <person name="Paes H.C."/>
            <person name="Nicola A.M."/>
            <person name="Albuquerque P."/>
            <person name="Gerber A.L."/>
            <person name="Martins V.P."/>
            <person name="Peconick L.D."/>
            <person name="Neto A.V."/>
            <person name="Chaucanez C.B."/>
            <person name="Silva P.A."/>
            <person name="Cunha O.L."/>
            <person name="de Oliveira F.F."/>
            <person name="dos Santos T.C."/>
            <person name="Barros A.L."/>
            <person name="Soares M.A."/>
            <person name="de Oliveira L.M."/>
            <person name="Marini M.M."/>
            <person name="Villalobos-Duno H."/>
            <person name="Cunha M.M."/>
            <person name="de Hoog S."/>
            <person name="da Silveira J.F."/>
            <person name="Henrissat B."/>
            <person name="Nino-Vega G.A."/>
            <person name="Cisalpino P.S."/>
            <person name="Mora-Montes H.M."/>
            <person name="Almeida S.R."/>
            <person name="Stajich J.E."/>
            <person name="Lopes-Bezerra L.M."/>
            <person name="Vasconcelos A.T."/>
            <person name="Felipe M.S."/>
        </authorList>
    </citation>
    <scope>NUCLEOTIDE SEQUENCE [LARGE SCALE GENOMIC DNA]</scope>
    <source>
        <strain evidence="2 3">1099-18</strain>
    </source>
</reference>
<proteinExistence type="predicted"/>